<dbReference type="PROSITE" id="PS51450">
    <property type="entry name" value="LRR"/>
    <property type="match status" value="1"/>
</dbReference>
<organism evidence="3 4">
    <name type="scientific">Tagetes erecta</name>
    <name type="common">African marigold</name>
    <dbReference type="NCBI Taxonomy" id="13708"/>
    <lineage>
        <taxon>Eukaryota</taxon>
        <taxon>Viridiplantae</taxon>
        <taxon>Streptophyta</taxon>
        <taxon>Embryophyta</taxon>
        <taxon>Tracheophyta</taxon>
        <taxon>Spermatophyta</taxon>
        <taxon>Magnoliopsida</taxon>
        <taxon>eudicotyledons</taxon>
        <taxon>Gunneridae</taxon>
        <taxon>Pentapetalae</taxon>
        <taxon>asterids</taxon>
        <taxon>campanulids</taxon>
        <taxon>Asterales</taxon>
        <taxon>Asteraceae</taxon>
        <taxon>Asteroideae</taxon>
        <taxon>Heliantheae alliance</taxon>
        <taxon>Tageteae</taxon>
        <taxon>Tagetes</taxon>
    </lineage>
</organism>
<comment type="caution">
    <text evidence="3">The sequence shown here is derived from an EMBL/GenBank/DDBJ whole genome shotgun (WGS) entry which is preliminary data.</text>
</comment>
<reference evidence="3" key="1">
    <citation type="journal article" date="2023" name="bioRxiv">
        <title>Improved chromosome-level genome assembly for marigold (Tagetes erecta).</title>
        <authorList>
            <person name="Jiang F."/>
            <person name="Yuan L."/>
            <person name="Wang S."/>
            <person name="Wang H."/>
            <person name="Xu D."/>
            <person name="Wang A."/>
            <person name="Fan W."/>
        </authorList>
    </citation>
    <scope>NUCLEOTIDE SEQUENCE</scope>
    <source>
        <strain evidence="3">WSJ</strain>
        <tissue evidence="3">Leaf</tissue>
    </source>
</reference>
<proteinExistence type="predicted"/>
<dbReference type="GO" id="GO:0046872">
    <property type="term" value="F:metal ion binding"/>
    <property type="evidence" value="ECO:0007669"/>
    <property type="project" value="InterPro"/>
</dbReference>
<dbReference type="PANTHER" id="PTHR11017:SF492">
    <property type="entry name" value="TIR DOMAIN, P-LOOP CONTAINING NUCLEOSIDE TRIPHOSPHATE HYDROLASE"/>
    <property type="match status" value="1"/>
</dbReference>
<gene>
    <name evidence="3" type="ORF">QVD17_03249</name>
</gene>
<evidence type="ECO:0000256" key="1">
    <source>
        <dbReference type="ARBA" id="ARBA00004170"/>
    </source>
</evidence>
<sequence>MGRQKVRNESKDPAKRSRVWRDKESYSLLRKGDGSDTVEGLALNMGITETEAAKQGMTFEAIKTSVLVKMKNLKYLNFSYVALSGSYENFPELIWLIWYRCQLKTIPPGLMSSSLVAIHMKHAEWETFDPPTDLHSLKILDLIGSYKLVKICNLYRLPKLERLVLGKCMSLIHVCHSIGNLENLSFLNLQGCAKFWTASSNRQTLFPLPQSLSHLDIENNPFEKLPSHINLTMVRELYLRFCTNLKSLQHLPVTLEELNVDWCSALENIRFESARFTLRVFNYEGCFNLSDIQGLFKLVSVAELDEADLGHMKWAKMYDNHKVDLVGDMITKGRRWKIQMLYEYGIRSIYLQGIKDQSMTPHEYTSSSELLSFHVPSHTKKHMIKGLSVTFLYQSSGDHKDMLPPFVKISNKTKDVTLVYSPVVYCKPTVDNDVVWLSYWPIGNMLDVGNEVHVNIFLDNRVMIARGCGASLVYVEDGELVKEENCEMSMGDLSELKVTEGGYYLCRYNFFNSTIPDWLYGHNIQIRDSRRWRTPSESIPALYHLENTFRNVNRNKIYADLGVSFSSESETDGLKKALANVAGVESYCIHQEHGRLRVFGRFDPQAVATCVREFELIVQINNGVSKWWWPAMVVNGQWWWTAAVVIDSGGGWAVVVADGGGSQRWYETIFIPNIVKKIHSELGLKVSSTWTGLIGVETRAEDITTWLRSEQHDHPVLAISDVDEGACQLQKVLQMNKGSETIEGLVLSMQGIQSEALNSLKILELSYSYNLGSICSIHRLPNLERLGLCNCTSLTHVCKTIVDLKNLHYLNLGKCTKLWKTSSNQKFVNQLGTCRRVSEQPSFCLPQSLTKLTLADNKFKMLPNHIDLNLILELNLTCSINLKSLPCLPSMLKNLYVDWCILLENIRFQSACFTLERFSYEGCFKLCEIEGLFKLVPIATLDEADMQWIKVYQDCEVDLVGDMLYEYGIRSIYLQGIKDKSLIKYDYTTSSGFLSFRVPLHPMKKRIKGVNVMFVYRSPGRDYKPSMLPPFVKISNITKGVTWVYNPVVFCKPKVDDTDVLWISSWPIKNTFDTGDEVHVAIYVNKEQAINVSECGASLVYMDDCESEKEEKCVRSKEMMGRDLSFFEVTKGGYYLCRRDLFKSMIPDWFFGYNIHITDSRRWRICIGLSMCSEWIIFRNPNRTRLEVTMGVSFNSGTETNKIEKAVSSVEGVESVSIHRETRRLVAIGRFDIQKLVWSVRQFEDTVQVFGYITL</sequence>
<dbReference type="InterPro" id="IPR044974">
    <property type="entry name" value="Disease_R_plants"/>
</dbReference>
<dbReference type="Gene3D" id="3.80.10.10">
    <property type="entry name" value="Ribonuclease Inhibitor"/>
    <property type="match status" value="2"/>
</dbReference>
<name>A0AAD8LAM5_TARER</name>
<keyword evidence="4" id="KW-1185">Reference proteome</keyword>
<accession>A0AAD8LAM5</accession>
<evidence type="ECO:0000259" key="2">
    <source>
        <dbReference type="PROSITE" id="PS50846"/>
    </source>
</evidence>
<dbReference type="EMBL" id="JAUHHV010000001">
    <property type="protein sequence ID" value="KAK1437458.1"/>
    <property type="molecule type" value="Genomic_DNA"/>
</dbReference>
<dbReference type="PANTHER" id="PTHR11017">
    <property type="entry name" value="LEUCINE-RICH REPEAT-CONTAINING PROTEIN"/>
    <property type="match status" value="1"/>
</dbReference>
<comment type="subcellular location">
    <subcellularLocation>
        <location evidence="1">Membrane</location>
        <topology evidence="1">Peripheral membrane protein</topology>
    </subcellularLocation>
</comment>
<dbReference type="PROSITE" id="PS50846">
    <property type="entry name" value="HMA_2"/>
    <property type="match status" value="1"/>
</dbReference>
<dbReference type="InterPro" id="IPR032675">
    <property type="entry name" value="LRR_dom_sf"/>
</dbReference>
<feature type="domain" description="HMA" evidence="2">
    <location>
        <begin position="1183"/>
        <end position="1255"/>
    </location>
</feature>
<evidence type="ECO:0000313" key="4">
    <source>
        <dbReference type="Proteomes" id="UP001229421"/>
    </source>
</evidence>
<dbReference type="GO" id="GO:0009626">
    <property type="term" value="P:plant-type hypersensitive response"/>
    <property type="evidence" value="ECO:0007669"/>
    <property type="project" value="UniProtKB-KW"/>
</dbReference>
<dbReference type="InterPro" id="IPR006121">
    <property type="entry name" value="HMA_dom"/>
</dbReference>
<dbReference type="SUPFAM" id="SSF52058">
    <property type="entry name" value="L domain-like"/>
    <property type="match status" value="2"/>
</dbReference>
<dbReference type="Gene3D" id="3.30.70.100">
    <property type="match status" value="1"/>
</dbReference>
<dbReference type="InterPro" id="IPR001611">
    <property type="entry name" value="Leu-rich_rpt"/>
</dbReference>
<evidence type="ECO:0000313" key="3">
    <source>
        <dbReference type="EMBL" id="KAK1437458.1"/>
    </source>
</evidence>
<dbReference type="Proteomes" id="UP001229421">
    <property type="component" value="Unassembled WGS sequence"/>
</dbReference>
<protein>
    <recommendedName>
        <fullName evidence="2">HMA domain-containing protein</fullName>
    </recommendedName>
</protein>
<dbReference type="GO" id="GO:0016020">
    <property type="term" value="C:membrane"/>
    <property type="evidence" value="ECO:0007669"/>
    <property type="project" value="UniProtKB-SubCell"/>
</dbReference>
<dbReference type="AlphaFoldDB" id="A0AAD8LAM5"/>